<keyword evidence="2" id="KW-1185">Reference proteome</keyword>
<name>A0A2N3Y244_SACSN</name>
<dbReference type="EMBL" id="PJNB01000001">
    <property type="protein sequence ID" value="PKW16970.1"/>
    <property type="molecule type" value="Genomic_DNA"/>
</dbReference>
<sequence>MTALYLVGTALVGVTGLLGTLEKISRASARGLAPAEVLDRLAKTDTD</sequence>
<proteinExistence type="predicted"/>
<reference evidence="1" key="1">
    <citation type="submission" date="2017-12" db="EMBL/GenBank/DDBJ databases">
        <title>Sequencing the genomes of 1000 Actinobacteria strains.</title>
        <authorList>
            <person name="Klenk H.-P."/>
        </authorList>
    </citation>
    <scope>NUCLEOTIDE SEQUENCE [LARGE SCALE GENOMIC DNA]</scope>
    <source>
        <strain evidence="1">DSM 44228</strain>
    </source>
</reference>
<accession>A0A2N3Y244</accession>
<dbReference type="AlphaFoldDB" id="A0A2N3Y244"/>
<comment type="caution">
    <text evidence="1">The sequence shown here is derived from an EMBL/GenBank/DDBJ whole genome shotgun (WGS) entry which is preliminary data.</text>
</comment>
<gene>
    <name evidence="1" type="ORF">A8926_4883</name>
</gene>
<evidence type="ECO:0000313" key="2">
    <source>
        <dbReference type="Proteomes" id="UP000233786"/>
    </source>
</evidence>
<protein>
    <submittedName>
        <fullName evidence="1">Uncharacterized protein</fullName>
    </submittedName>
</protein>
<dbReference type="Proteomes" id="UP000233786">
    <property type="component" value="Unassembled WGS sequence"/>
</dbReference>
<evidence type="ECO:0000313" key="1">
    <source>
        <dbReference type="EMBL" id="PKW16970.1"/>
    </source>
</evidence>
<dbReference type="RefSeq" id="WP_010693399.1">
    <property type="nucleotide sequence ID" value="NZ_CP061007.1"/>
</dbReference>
<organism evidence="1 2">
    <name type="scientific">Saccharopolyspora spinosa</name>
    <dbReference type="NCBI Taxonomy" id="60894"/>
    <lineage>
        <taxon>Bacteria</taxon>
        <taxon>Bacillati</taxon>
        <taxon>Actinomycetota</taxon>
        <taxon>Actinomycetes</taxon>
        <taxon>Pseudonocardiales</taxon>
        <taxon>Pseudonocardiaceae</taxon>
        <taxon>Saccharopolyspora</taxon>
    </lineage>
</organism>